<organism evidence="1 2">
    <name type="scientific">Symbiodinium pilosum</name>
    <name type="common">Dinoflagellate</name>
    <dbReference type="NCBI Taxonomy" id="2952"/>
    <lineage>
        <taxon>Eukaryota</taxon>
        <taxon>Sar</taxon>
        <taxon>Alveolata</taxon>
        <taxon>Dinophyceae</taxon>
        <taxon>Suessiales</taxon>
        <taxon>Symbiodiniaceae</taxon>
        <taxon>Symbiodinium</taxon>
    </lineage>
</organism>
<protein>
    <submittedName>
        <fullName evidence="1">Uncharacterized protein</fullName>
    </submittedName>
</protein>
<dbReference type="EMBL" id="CAJNIZ010014225">
    <property type="protein sequence ID" value="CAE7359364.1"/>
    <property type="molecule type" value="Genomic_DNA"/>
</dbReference>
<gene>
    <name evidence="1" type="ORF">SPIL2461_LOCUS8582</name>
</gene>
<dbReference type="AlphaFoldDB" id="A0A812PHQ2"/>
<feature type="non-terminal residue" evidence="1">
    <location>
        <position position="1"/>
    </location>
</feature>
<name>A0A812PHQ2_SYMPI</name>
<dbReference type="InterPro" id="IPR029071">
    <property type="entry name" value="Ubiquitin-like_domsf"/>
</dbReference>
<comment type="caution">
    <text evidence="1">The sequence shown here is derived from an EMBL/GenBank/DDBJ whole genome shotgun (WGS) entry which is preliminary data.</text>
</comment>
<evidence type="ECO:0000313" key="2">
    <source>
        <dbReference type="Proteomes" id="UP000649617"/>
    </source>
</evidence>
<keyword evidence="2" id="KW-1185">Reference proteome</keyword>
<proteinExistence type="predicted"/>
<reference evidence="1" key="1">
    <citation type="submission" date="2021-02" db="EMBL/GenBank/DDBJ databases">
        <authorList>
            <person name="Dougan E. K."/>
            <person name="Rhodes N."/>
            <person name="Thang M."/>
            <person name="Chan C."/>
        </authorList>
    </citation>
    <scope>NUCLEOTIDE SEQUENCE</scope>
</reference>
<dbReference type="SUPFAM" id="SSF54236">
    <property type="entry name" value="Ubiquitin-like"/>
    <property type="match status" value="1"/>
</dbReference>
<sequence length="76" mass="8551">VTTLEQQLKHATAELRILATPSGDKVQVFVKDVNGRTRVMHFDLDADISTIQSLIAERTECHQSGFYLTGMGRYLQ</sequence>
<feature type="non-terminal residue" evidence="1">
    <location>
        <position position="76"/>
    </location>
</feature>
<dbReference type="Proteomes" id="UP000649617">
    <property type="component" value="Unassembled WGS sequence"/>
</dbReference>
<evidence type="ECO:0000313" key="1">
    <source>
        <dbReference type="EMBL" id="CAE7359364.1"/>
    </source>
</evidence>
<accession>A0A812PHQ2</accession>